<evidence type="ECO:0000313" key="2">
    <source>
        <dbReference type="Proteomes" id="UP000485058"/>
    </source>
</evidence>
<comment type="caution">
    <text evidence="1">The sequence shown here is derived from an EMBL/GenBank/DDBJ whole genome shotgun (WGS) entry which is preliminary data.</text>
</comment>
<keyword evidence="2" id="KW-1185">Reference proteome</keyword>
<sequence length="304" mass="32938">AVAATTREETEHVLQGFLQDPKIVGLAVHSRAAPATLNKNKSQLNTSYSMLEAGAMLPSHKLFFVTRPTTYEERCSHLYKSYMTDYKLLCMVLCTLATGKLRCVLFAKLVMLTCLHVLHTLTLTLMVASAAHILCVSGCLPLPVEPHGAVHPRWTAEPGHLCPDYRGFSARRRAGWLGVAPSCACVTSFPHASYPHASYPPGSYPPGSYQPPSYPTGSYLPAPASHASSYMPAPPPSPYPHGWVAPWHHIFAGPPNSLQPQPAPWPCIPTAPWIDPQAAQRLHEFQAHEAAGKALKMIAAAAAI</sequence>
<protein>
    <submittedName>
        <fullName evidence="1">Uncharacterized protein</fullName>
    </submittedName>
</protein>
<accession>A0A6A0A5Z2</accession>
<feature type="non-terminal residue" evidence="1">
    <location>
        <position position="1"/>
    </location>
</feature>
<dbReference type="AlphaFoldDB" id="A0A6A0A5Z2"/>
<reference evidence="1 2" key="1">
    <citation type="submission" date="2020-02" db="EMBL/GenBank/DDBJ databases">
        <title>Draft genome sequence of Haematococcus lacustris strain NIES-144.</title>
        <authorList>
            <person name="Morimoto D."/>
            <person name="Nakagawa S."/>
            <person name="Yoshida T."/>
            <person name="Sawayama S."/>
        </authorList>
    </citation>
    <scope>NUCLEOTIDE SEQUENCE [LARGE SCALE GENOMIC DNA]</scope>
    <source>
        <strain evidence="1 2">NIES-144</strain>
    </source>
</reference>
<name>A0A6A0A5Z2_HAELA</name>
<gene>
    <name evidence="1" type="ORF">HaLaN_26337</name>
</gene>
<proteinExistence type="predicted"/>
<organism evidence="1 2">
    <name type="scientific">Haematococcus lacustris</name>
    <name type="common">Green alga</name>
    <name type="synonym">Haematococcus pluvialis</name>
    <dbReference type="NCBI Taxonomy" id="44745"/>
    <lineage>
        <taxon>Eukaryota</taxon>
        <taxon>Viridiplantae</taxon>
        <taxon>Chlorophyta</taxon>
        <taxon>core chlorophytes</taxon>
        <taxon>Chlorophyceae</taxon>
        <taxon>CS clade</taxon>
        <taxon>Chlamydomonadales</taxon>
        <taxon>Haematococcaceae</taxon>
        <taxon>Haematococcus</taxon>
    </lineage>
</organism>
<dbReference type="Proteomes" id="UP000485058">
    <property type="component" value="Unassembled WGS sequence"/>
</dbReference>
<evidence type="ECO:0000313" key="1">
    <source>
        <dbReference type="EMBL" id="GFH27939.1"/>
    </source>
</evidence>
<feature type="non-terminal residue" evidence="1">
    <location>
        <position position="304"/>
    </location>
</feature>
<dbReference type="EMBL" id="BLLF01003681">
    <property type="protein sequence ID" value="GFH27939.1"/>
    <property type="molecule type" value="Genomic_DNA"/>
</dbReference>